<dbReference type="InterPro" id="IPR035963">
    <property type="entry name" value="FERM_2"/>
</dbReference>
<dbReference type="GO" id="GO:0009887">
    <property type="term" value="P:animal organ morphogenesis"/>
    <property type="evidence" value="ECO:0007669"/>
    <property type="project" value="UniProtKB-ARBA"/>
</dbReference>
<dbReference type="InterPro" id="IPR018980">
    <property type="entry name" value="FERM_PH-like_C"/>
</dbReference>
<dbReference type="Pfam" id="PF08736">
    <property type="entry name" value="FA"/>
    <property type="match status" value="1"/>
</dbReference>
<dbReference type="SMART" id="SM00295">
    <property type="entry name" value="B41"/>
    <property type="match status" value="1"/>
</dbReference>
<feature type="compositionally biased region" description="Basic and acidic residues" evidence="5">
    <location>
        <begin position="453"/>
        <end position="469"/>
    </location>
</feature>
<sequence length="842" mass="96266">MFRYLSKRFGRHQNHSTKPLIESDANNIVVYPSNKSNLKNFLECKIQLLDGNLITIYVCKKAKGSVLFEILCEQIDLKQECDYFGLQFTDHASIQHWLDTTKSIKKQVKIGPPYTFHLRVKFYSSDPNNLKDEYVRYLFFLQLKNDLLTGKLPCAPENAAKLCALSLQSEFGDFDEDQHDINFVSSFKFIPNQNESIERKIIEEWDRLKPKQVLDNKMTDKVSITSTTSMNPANAEKAFLNKAKWLEMYGVDIHTVLGKDGNEYSLGLTPTGILVFEGTSKIGLFFWPKIIKLEFKAKKLILVVVEDDDSGREQEHTFVFRMPTVKSSKHLWKCAVEHHAFFRLKSTQINQPVYQKRNLMRMGSRFRFSGRTEFQATLHQEKVKEPERKFVRKPSQSSKITNNSSDGEPKKKQYSELKSKKYLETKNLNSDVESKNKKKPERTNILATFDMTKTSEPDVAKEKPETPESRLDKLIKSVTEHGPIITPEAEISSSKGCLTIPLVDDEDFDDEEEEIKLEVPKGTNPFLTNDIEPNCPVELADSAKVILKNEPAFKKLQVTNEESEEFLENDKIELDTDKPILGVETQSSNSEKLNNHRTSSIHIDHDQENDNNDTMNEEDESLLTETSFATIIPITMSISLPKTSIISPQPSPIKHYRPSSKLIDEVDKEGRKNLPRRKSRCSSSPSLSESGLRVLGINILGRFLLNTDKNIRYVALTTLLETVQADYNAVQRHRTTIVECLKDPDVSIRQKIHGILISFLEKADPEFKSVVIQFVHLVLQTAGNYVRDDVVGNLIQLISETTSLHAYAVQQCWKHIADDLPSRQPLIQVAMWTIGEYADLLK</sequence>
<dbReference type="GO" id="GO:0016192">
    <property type="term" value="P:vesicle-mediated transport"/>
    <property type="evidence" value="ECO:0007669"/>
    <property type="project" value="InterPro"/>
</dbReference>
<proteinExistence type="predicted"/>
<dbReference type="PROSITE" id="PS50057">
    <property type="entry name" value="FERM_3"/>
    <property type="match status" value="1"/>
</dbReference>
<dbReference type="Gene3D" id="2.30.29.30">
    <property type="entry name" value="Pleckstrin-homology domain (PH domain)/Phosphotyrosine-binding domain (PTB)"/>
    <property type="match status" value="1"/>
</dbReference>
<dbReference type="FunFam" id="3.10.20.90:FF:000024">
    <property type="entry name" value="Erythrocyte membrane protein band 4.1-like 5"/>
    <property type="match status" value="1"/>
</dbReference>
<keyword evidence="4" id="KW-0965">Cell junction</keyword>
<feature type="region of interest" description="Disordered" evidence="5">
    <location>
        <begin position="649"/>
        <end position="689"/>
    </location>
</feature>
<feature type="compositionally biased region" description="Basic and acidic residues" evidence="5">
    <location>
        <begin position="662"/>
        <end position="672"/>
    </location>
</feature>
<dbReference type="HOGENOM" id="CLU_338134_0_0_1"/>
<dbReference type="InterPro" id="IPR029071">
    <property type="entry name" value="Ubiquitin-like_domsf"/>
</dbReference>
<dbReference type="CDD" id="cd17108">
    <property type="entry name" value="FERM_F1_EPB41L5_like"/>
    <property type="match status" value="1"/>
</dbReference>
<evidence type="ECO:0000259" key="6">
    <source>
        <dbReference type="PROSITE" id="PS50057"/>
    </source>
</evidence>
<dbReference type="Proteomes" id="UP000015104">
    <property type="component" value="Unassembled WGS sequence"/>
</dbReference>
<dbReference type="STRING" id="32264.T1KW47"/>
<evidence type="ECO:0000256" key="1">
    <source>
        <dbReference type="ARBA" id="ARBA00004282"/>
    </source>
</evidence>
<dbReference type="SUPFAM" id="SSF47031">
    <property type="entry name" value="Second domain of FERM"/>
    <property type="match status" value="1"/>
</dbReference>
<evidence type="ECO:0000256" key="5">
    <source>
        <dbReference type="SAM" id="MobiDB-lite"/>
    </source>
</evidence>
<dbReference type="CDD" id="cd14473">
    <property type="entry name" value="FERM_B-lobe"/>
    <property type="match status" value="1"/>
</dbReference>
<dbReference type="FunFam" id="2.30.29.30:FF:000002">
    <property type="entry name" value="Band 4.1-like protein 5 isoform 1"/>
    <property type="match status" value="1"/>
</dbReference>
<dbReference type="GO" id="GO:0031032">
    <property type="term" value="P:actomyosin structure organization"/>
    <property type="evidence" value="ECO:0007669"/>
    <property type="project" value="TreeGrafter"/>
</dbReference>
<dbReference type="CDD" id="cd13186">
    <property type="entry name" value="FERM_C_NBL4_NBL5"/>
    <property type="match status" value="1"/>
</dbReference>
<dbReference type="InterPro" id="IPR011989">
    <property type="entry name" value="ARM-like"/>
</dbReference>
<dbReference type="SUPFAM" id="SSF54236">
    <property type="entry name" value="Ubiquitin-like"/>
    <property type="match status" value="1"/>
</dbReference>
<dbReference type="InterPro" id="IPR019748">
    <property type="entry name" value="FERM_central"/>
</dbReference>
<organism evidence="7 8">
    <name type="scientific">Tetranychus urticae</name>
    <name type="common">Two-spotted spider mite</name>
    <dbReference type="NCBI Taxonomy" id="32264"/>
    <lineage>
        <taxon>Eukaryota</taxon>
        <taxon>Metazoa</taxon>
        <taxon>Ecdysozoa</taxon>
        <taxon>Arthropoda</taxon>
        <taxon>Chelicerata</taxon>
        <taxon>Arachnida</taxon>
        <taxon>Acari</taxon>
        <taxon>Acariformes</taxon>
        <taxon>Trombidiformes</taxon>
        <taxon>Prostigmata</taxon>
        <taxon>Eleutherengona</taxon>
        <taxon>Raphignathae</taxon>
        <taxon>Tetranychoidea</taxon>
        <taxon>Tetranychidae</taxon>
        <taxon>Tetranychus</taxon>
    </lineage>
</organism>
<protein>
    <recommendedName>
        <fullName evidence="6">FERM domain-containing protein</fullName>
    </recommendedName>
</protein>
<dbReference type="InterPro" id="IPR002553">
    <property type="entry name" value="Clathrin/coatomer_adapt-like_N"/>
</dbReference>
<dbReference type="InterPro" id="IPR018979">
    <property type="entry name" value="FERM_N"/>
</dbReference>
<dbReference type="Pfam" id="PF00373">
    <property type="entry name" value="FERM_M"/>
    <property type="match status" value="1"/>
</dbReference>
<dbReference type="AlphaFoldDB" id="T1KW47"/>
<dbReference type="SMART" id="SM01195">
    <property type="entry name" value="FA"/>
    <property type="match status" value="1"/>
</dbReference>
<dbReference type="PANTHER" id="PTHR23280">
    <property type="entry name" value="4.1 G PROTEIN"/>
    <property type="match status" value="1"/>
</dbReference>
<dbReference type="InterPro" id="IPR019747">
    <property type="entry name" value="FERM_CS"/>
</dbReference>
<feature type="domain" description="FERM" evidence="6">
    <location>
        <begin position="42"/>
        <end position="346"/>
    </location>
</feature>
<dbReference type="PROSITE" id="PS00660">
    <property type="entry name" value="FERM_1"/>
    <property type="match status" value="1"/>
</dbReference>
<dbReference type="eggNOG" id="KOG1062">
    <property type="taxonomic scope" value="Eukaryota"/>
</dbReference>
<name>T1KW47_TETUR</name>
<dbReference type="GO" id="GO:0005886">
    <property type="term" value="C:plasma membrane"/>
    <property type="evidence" value="ECO:0007669"/>
    <property type="project" value="UniProtKB-ARBA"/>
</dbReference>
<reference evidence="8" key="1">
    <citation type="submission" date="2011-08" db="EMBL/GenBank/DDBJ databases">
        <authorList>
            <person name="Rombauts S."/>
        </authorList>
    </citation>
    <scope>NUCLEOTIDE SEQUENCE</scope>
    <source>
        <strain evidence="8">London</strain>
    </source>
</reference>
<evidence type="ECO:0000256" key="4">
    <source>
        <dbReference type="ARBA" id="ARBA00022949"/>
    </source>
</evidence>
<dbReference type="SUPFAM" id="SSF50729">
    <property type="entry name" value="PH domain-like"/>
    <property type="match status" value="1"/>
</dbReference>
<dbReference type="InterPro" id="IPR011993">
    <property type="entry name" value="PH-like_dom_sf"/>
</dbReference>
<dbReference type="PANTHER" id="PTHR23280:SF25">
    <property type="entry name" value="MOESIN_EZRIN_RADIXIN HOMOLOG 1"/>
    <property type="match status" value="1"/>
</dbReference>
<dbReference type="Pfam" id="PF09380">
    <property type="entry name" value="FERM_C"/>
    <property type="match status" value="1"/>
</dbReference>
<dbReference type="EMBL" id="CAEY01000638">
    <property type="status" value="NOT_ANNOTATED_CDS"/>
    <property type="molecule type" value="Genomic_DNA"/>
</dbReference>
<dbReference type="FunFam" id="1.20.80.10:FF:000003">
    <property type="entry name" value="Tyrosine-protein phosphatase non-receptor type 4"/>
    <property type="match status" value="1"/>
</dbReference>
<dbReference type="InterPro" id="IPR000299">
    <property type="entry name" value="FERM_domain"/>
</dbReference>
<keyword evidence="8" id="KW-1185">Reference proteome</keyword>
<dbReference type="InterPro" id="IPR019749">
    <property type="entry name" value="Band_41_domain"/>
</dbReference>
<dbReference type="GO" id="GO:0048731">
    <property type="term" value="P:system development"/>
    <property type="evidence" value="ECO:0007669"/>
    <property type="project" value="UniProtKB-ARBA"/>
</dbReference>
<evidence type="ECO:0000256" key="3">
    <source>
        <dbReference type="ARBA" id="ARBA00022490"/>
    </source>
</evidence>
<reference evidence="7" key="2">
    <citation type="submission" date="2015-06" db="UniProtKB">
        <authorList>
            <consortium name="EnsemblMetazoa"/>
        </authorList>
    </citation>
    <scope>IDENTIFICATION</scope>
</reference>
<evidence type="ECO:0000256" key="2">
    <source>
        <dbReference type="ARBA" id="ARBA00004496"/>
    </source>
</evidence>
<dbReference type="GO" id="GO:0005856">
    <property type="term" value="C:cytoskeleton"/>
    <property type="evidence" value="ECO:0007669"/>
    <property type="project" value="TreeGrafter"/>
</dbReference>
<dbReference type="InterPro" id="IPR016024">
    <property type="entry name" value="ARM-type_fold"/>
</dbReference>
<dbReference type="Pfam" id="PF01602">
    <property type="entry name" value="Adaptin_N"/>
    <property type="match status" value="1"/>
</dbReference>
<dbReference type="GO" id="GO:0006886">
    <property type="term" value="P:intracellular protein transport"/>
    <property type="evidence" value="ECO:0007669"/>
    <property type="project" value="InterPro"/>
</dbReference>
<dbReference type="SMART" id="SM01196">
    <property type="entry name" value="FERM_C"/>
    <property type="match status" value="1"/>
</dbReference>
<dbReference type="InterPro" id="IPR014352">
    <property type="entry name" value="FERM/acyl-CoA-bd_prot_sf"/>
</dbReference>
<dbReference type="PRINTS" id="PR00935">
    <property type="entry name" value="BAND41"/>
</dbReference>
<feature type="region of interest" description="Disordered" evidence="5">
    <location>
        <begin position="383"/>
        <end position="469"/>
    </location>
</feature>
<dbReference type="Gene3D" id="3.10.20.90">
    <property type="entry name" value="Phosphatidylinositol 3-kinase Catalytic Subunit, Chain A, domain 1"/>
    <property type="match status" value="1"/>
</dbReference>
<dbReference type="InterPro" id="IPR014847">
    <property type="entry name" value="FA"/>
</dbReference>
<dbReference type="SUPFAM" id="SSF48371">
    <property type="entry name" value="ARM repeat"/>
    <property type="match status" value="1"/>
</dbReference>
<evidence type="ECO:0000313" key="8">
    <source>
        <dbReference type="Proteomes" id="UP000015104"/>
    </source>
</evidence>
<dbReference type="Pfam" id="PF09379">
    <property type="entry name" value="FERM_N"/>
    <property type="match status" value="1"/>
</dbReference>
<accession>T1KW47</accession>
<dbReference type="EnsemblMetazoa" id="tetur24g00350.1">
    <property type="protein sequence ID" value="tetur24g00350.1"/>
    <property type="gene ID" value="tetur24g00350"/>
</dbReference>
<feature type="compositionally biased region" description="Polar residues" evidence="5">
    <location>
        <begin position="394"/>
        <end position="406"/>
    </location>
</feature>
<dbReference type="Gene3D" id="1.25.10.10">
    <property type="entry name" value="Leucine-rich Repeat Variant"/>
    <property type="match status" value="1"/>
</dbReference>
<keyword evidence="3" id="KW-0963">Cytoplasm</keyword>
<dbReference type="Gene3D" id="1.20.80.10">
    <property type="match status" value="1"/>
</dbReference>
<evidence type="ECO:0000313" key="7">
    <source>
        <dbReference type="EnsemblMetazoa" id="tetur24g00350.1"/>
    </source>
</evidence>
<dbReference type="eggNOG" id="KOG3530">
    <property type="taxonomic scope" value="Eukaryota"/>
</dbReference>
<dbReference type="GO" id="GO:0070161">
    <property type="term" value="C:anchoring junction"/>
    <property type="evidence" value="ECO:0007669"/>
    <property type="project" value="UniProtKB-SubCell"/>
</dbReference>
<feature type="compositionally biased region" description="Basic and acidic residues" evidence="5">
    <location>
        <begin position="407"/>
        <end position="424"/>
    </location>
</feature>
<dbReference type="GO" id="GO:0030117">
    <property type="term" value="C:membrane coat"/>
    <property type="evidence" value="ECO:0007669"/>
    <property type="project" value="InterPro"/>
</dbReference>
<comment type="subcellular location">
    <subcellularLocation>
        <location evidence="1">Cell junction</location>
    </subcellularLocation>
    <subcellularLocation>
        <location evidence="2">Cytoplasm</location>
    </subcellularLocation>
</comment>